<dbReference type="InterPro" id="IPR023614">
    <property type="entry name" value="Porin_dom_sf"/>
</dbReference>
<dbReference type="RefSeq" id="WP_434028459.1">
    <property type="nucleotide sequence ID" value="NZ_BNBA01000002.1"/>
</dbReference>
<feature type="chain" id="PRO_5038094110" evidence="1">
    <location>
        <begin position="27"/>
        <end position="395"/>
    </location>
</feature>
<gene>
    <name evidence="2" type="primary">oprO</name>
    <name evidence="2" type="ORF">GCM10009090_04310</name>
</gene>
<evidence type="ECO:0000313" key="3">
    <source>
        <dbReference type="Proteomes" id="UP000623958"/>
    </source>
</evidence>
<sequence>MRPFGKTLVGALLATSTLGAAGIAQAEVKLDGDGFNASSDDGRYTFGVHGRVQFDGGWFDNDDRGADNANGTELRRVRLAISGKLDDWSYLADFDFAGGEITGQTVAISRALGPGTWSIGQIKPFFSLEYTTDDLWVSMQERSWISDVMAPGYRYGTQWVGNNEHWVYGVNLYNQANMDSDRNSGVGGSGRVVWLPLDRDAGVLHLGADVGRDQIGRGPDDAYTGTSASVRAAGHLSDQSRFTLVKLNDGREVDIDKYVGEFAYSRGPFYVQSEYGKSHYDDGAQDADLTTGYAIVGWFITGQTRGYDRKRARFTRPDGIGPGGAWELALRYDMAQGEQTGRDIKVQATALGVNWYASRNVLFRLDYIHSEAKDQLANAILDKTNAVTGRVQIAF</sequence>
<dbReference type="EMBL" id="BNBA01000002">
    <property type="protein sequence ID" value="GHH47605.1"/>
    <property type="molecule type" value="Genomic_DNA"/>
</dbReference>
<feature type="signal peptide" evidence="1">
    <location>
        <begin position="1"/>
        <end position="26"/>
    </location>
</feature>
<keyword evidence="1" id="KW-0732">Signal</keyword>
<comment type="caution">
    <text evidence="2">The sequence shown here is derived from an EMBL/GenBank/DDBJ whole genome shotgun (WGS) entry which is preliminary data.</text>
</comment>
<reference evidence="2" key="1">
    <citation type="journal article" date="2014" name="Int. J. Syst. Evol. Microbiol.">
        <title>Complete genome sequence of Corynebacterium casei LMG S-19264T (=DSM 44701T), isolated from a smear-ripened cheese.</title>
        <authorList>
            <consortium name="US DOE Joint Genome Institute (JGI-PGF)"/>
            <person name="Walter F."/>
            <person name="Albersmeier A."/>
            <person name="Kalinowski J."/>
            <person name="Ruckert C."/>
        </authorList>
    </citation>
    <scope>NUCLEOTIDE SEQUENCE</scope>
    <source>
        <strain evidence="2">JCM 13306</strain>
    </source>
</reference>
<accession>A0A919F509</accession>
<organism evidence="2 3">
    <name type="scientific">Xanthomonas boreopolis</name>
    <dbReference type="NCBI Taxonomy" id="86183"/>
    <lineage>
        <taxon>Bacteria</taxon>
        <taxon>Pseudomonadati</taxon>
        <taxon>Pseudomonadota</taxon>
        <taxon>Gammaproteobacteria</taxon>
        <taxon>Lysobacterales</taxon>
        <taxon>Lysobacteraceae</taxon>
        <taxon>Xanthomonas</taxon>
    </lineage>
</organism>
<dbReference type="Gene3D" id="2.40.160.10">
    <property type="entry name" value="Porin"/>
    <property type="match status" value="1"/>
</dbReference>
<dbReference type="Proteomes" id="UP000623958">
    <property type="component" value="Unassembled WGS sequence"/>
</dbReference>
<name>A0A919F509_9XANT</name>
<reference evidence="2" key="2">
    <citation type="submission" date="2020-09" db="EMBL/GenBank/DDBJ databases">
        <authorList>
            <person name="Sun Q."/>
            <person name="Ohkuma M."/>
        </authorList>
    </citation>
    <scope>NUCLEOTIDE SEQUENCE</scope>
    <source>
        <strain evidence="2">JCM 13306</strain>
    </source>
</reference>
<protein>
    <submittedName>
        <fullName evidence="2">Porin</fullName>
    </submittedName>
</protein>
<dbReference type="AlphaFoldDB" id="A0A919F509"/>
<proteinExistence type="predicted"/>
<evidence type="ECO:0000313" key="2">
    <source>
        <dbReference type="EMBL" id="GHH47605.1"/>
    </source>
</evidence>
<keyword evidence="3" id="KW-1185">Reference proteome</keyword>
<dbReference type="SUPFAM" id="SSF56935">
    <property type="entry name" value="Porins"/>
    <property type="match status" value="1"/>
</dbReference>
<dbReference type="Pfam" id="PF07396">
    <property type="entry name" value="Porin_O_P"/>
    <property type="match status" value="1"/>
</dbReference>
<evidence type="ECO:0000256" key="1">
    <source>
        <dbReference type="SAM" id="SignalP"/>
    </source>
</evidence>
<dbReference type="InterPro" id="IPR010870">
    <property type="entry name" value="Porin_O/P"/>
</dbReference>